<evidence type="ECO:0000313" key="2">
    <source>
        <dbReference type="Proteomes" id="UP000618943"/>
    </source>
</evidence>
<organism evidence="1 2">
    <name type="scientific">Viridibacillus soli</name>
    <dbReference type="NCBI Taxonomy" id="2798301"/>
    <lineage>
        <taxon>Bacteria</taxon>
        <taxon>Bacillati</taxon>
        <taxon>Bacillota</taxon>
        <taxon>Bacilli</taxon>
        <taxon>Bacillales</taxon>
        <taxon>Caryophanaceae</taxon>
        <taxon>Viridibacillus</taxon>
    </lineage>
</organism>
<dbReference type="RefSeq" id="WP_200748120.1">
    <property type="nucleotide sequence ID" value="NZ_JAEOAH010000004.1"/>
</dbReference>
<keyword evidence="2" id="KW-1185">Reference proteome</keyword>
<gene>
    <name evidence="1" type="ORF">JFL43_04550</name>
</gene>
<protein>
    <submittedName>
        <fullName evidence="1">Uncharacterized protein</fullName>
    </submittedName>
</protein>
<name>A0ABS1H3Y9_9BACL</name>
<accession>A0ABS1H3Y9</accession>
<evidence type="ECO:0000313" key="1">
    <source>
        <dbReference type="EMBL" id="MBK3494139.1"/>
    </source>
</evidence>
<dbReference type="EMBL" id="JAEOAH010000004">
    <property type="protein sequence ID" value="MBK3494139.1"/>
    <property type="molecule type" value="Genomic_DNA"/>
</dbReference>
<proteinExistence type="predicted"/>
<comment type="caution">
    <text evidence="1">The sequence shown here is derived from an EMBL/GenBank/DDBJ whole genome shotgun (WGS) entry which is preliminary data.</text>
</comment>
<sequence length="98" mass="11405">MKRLMTGDEKLLEKAQKMVTAFVEDKLRYPSSTLSLLSVELATFANAREVHMQGAEAEEVVRELQTTYRSHDVWMQEHILDCQLSVQICQLNCIMWMK</sequence>
<dbReference type="Proteomes" id="UP000618943">
    <property type="component" value="Unassembled WGS sequence"/>
</dbReference>
<reference evidence="1 2" key="1">
    <citation type="submission" date="2020-12" db="EMBL/GenBank/DDBJ databases">
        <title>YIM B01967 draft genome.</title>
        <authorList>
            <person name="Yan X."/>
        </authorList>
    </citation>
    <scope>NUCLEOTIDE SEQUENCE [LARGE SCALE GENOMIC DNA]</scope>
    <source>
        <strain evidence="1 2">YIM B01967</strain>
    </source>
</reference>